<accession>A0AAQ3RFA6</accession>
<proteinExistence type="predicted"/>
<reference evidence="2 3" key="1">
    <citation type="journal article" date="2023" name="Life. Sci Alliance">
        <title>Evolutionary insights into 3D genome organization and epigenetic landscape of Vigna mungo.</title>
        <authorList>
            <person name="Junaid A."/>
            <person name="Singh B."/>
            <person name="Bhatia S."/>
        </authorList>
    </citation>
    <scope>NUCLEOTIDE SEQUENCE [LARGE SCALE GENOMIC DNA]</scope>
    <source>
        <strain evidence="2">Urdbean</strain>
    </source>
</reference>
<keyword evidence="3" id="KW-1185">Reference proteome</keyword>
<feature type="compositionally biased region" description="Basic and acidic residues" evidence="1">
    <location>
        <begin position="43"/>
        <end position="57"/>
    </location>
</feature>
<evidence type="ECO:0000313" key="3">
    <source>
        <dbReference type="Proteomes" id="UP001374535"/>
    </source>
</evidence>
<dbReference type="EMBL" id="CP144690">
    <property type="protein sequence ID" value="WVY90748.1"/>
    <property type="molecule type" value="Genomic_DNA"/>
</dbReference>
<dbReference type="AlphaFoldDB" id="A0AAQ3RFA6"/>
<evidence type="ECO:0000313" key="2">
    <source>
        <dbReference type="EMBL" id="WVY90748.1"/>
    </source>
</evidence>
<name>A0AAQ3RFA6_VIGMU</name>
<dbReference type="Proteomes" id="UP001374535">
    <property type="component" value="Chromosome 11"/>
</dbReference>
<sequence length="107" mass="11596">MASKAKERQMAEVIVLEHTRGFKKAIRQVAFHLENSLEDLPLDVDKDILDGKVDPSKEVPAGTYPDDDDEEEEDSPTADPSSNDTTNIDEVPTAKKASTEGAALGKA</sequence>
<gene>
    <name evidence="2" type="ORF">V8G54_036262</name>
</gene>
<evidence type="ECO:0000256" key="1">
    <source>
        <dbReference type="SAM" id="MobiDB-lite"/>
    </source>
</evidence>
<protein>
    <submittedName>
        <fullName evidence="2">Uncharacterized protein</fullName>
    </submittedName>
</protein>
<organism evidence="2 3">
    <name type="scientific">Vigna mungo</name>
    <name type="common">Black gram</name>
    <name type="synonym">Phaseolus mungo</name>
    <dbReference type="NCBI Taxonomy" id="3915"/>
    <lineage>
        <taxon>Eukaryota</taxon>
        <taxon>Viridiplantae</taxon>
        <taxon>Streptophyta</taxon>
        <taxon>Embryophyta</taxon>
        <taxon>Tracheophyta</taxon>
        <taxon>Spermatophyta</taxon>
        <taxon>Magnoliopsida</taxon>
        <taxon>eudicotyledons</taxon>
        <taxon>Gunneridae</taxon>
        <taxon>Pentapetalae</taxon>
        <taxon>rosids</taxon>
        <taxon>fabids</taxon>
        <taxon>Fabales</taxon>
        <taxon>Fabaceae</taxon>
        <taxon>Papilionoideae</taxon>
        <taxon>50 kb inversion clade</taxon>
        <taxon>NPAAA clade</taxon>
        <taxon>indigoferoid/millettioid clade</taxon>
        <taxon>Phaseoleae</taxon>
        <taxon>Vigna</taxon>
    </lineage>
</organism>
<feature type="compositionally biased region" description="Acidic residues" evidence="1">
    <location>
        <begin position="65"/>
        <end position="76"/>
    </location>
</feature>
<feature type="region of interest" description="Disordered" evidence="1">
    <location>
        <begin position="36"/>
        <end position="107"/>
    </location>
</feature>
<feature type="compositionally biased region" description="Polar residues" evidence="1">
    <location>
        <begin position="78"/>
        <end position="88"/>
    </location>
</feature>